<evidence type="ECO:0000256" key="5">
    <source>
        <dbReference type="HAMAP-Rule" id="MF_00651"/>
    </source>
</evidence>
<dbReference type="SMART" id="SM00732">
    <property type="entry name" value="YqgFc"/>
    <property type="match status" value="1"/>
</dbReference>
<proteinExistence type="inferred from homology"/>
<comment type="similarity">
    <text evidence="5">Belongs to the YqgF HJR family.</text>
</comment>
<feature type="domain" description="YqgF/RNase H-like" evidence="6">
    <location>
        <begin position="11"/>
        <end position="111"/>
    </location>
</feature>
<accession>A0A923HIK7</accession>
<dbReference type="PANTHER" id="PTHR33317:SF4">
    <property type="entry name" value="POLYNUCLEOTIDYL TRANSFERASE, RIBONUCLEASE H-LIKE SUPERFAMILY PROTEIN"/>
    <property type="match status" value="1"/>
</dbReference>
<keyword evidence="4 5" id="KW-0378">Hydrolase</keyword>
<name>A0A923HIK7_9BURK</name>
<dbReference type="InterPro" id="IPR037027">
    <property type="entry name" value="YqgF/RNaseH-like_dom_sf"/>
</dbReference>
<dbReference type="NCBIfam" id="TIGR00250">
    <property type="entry name" value="RNAse_H_YqgF"/>
    <property type="match status" value="1"/>
</dbReference>
<dbReference type="HAMAP" id="MF_00651">
    <property type="entry name" value="Nuclease_YqgF"/>
    <property type="match status" value="1"/>
</dbReference>
<gene>
    <name evidence="7" type="primary">ruvX</name>
    <name evidence="7" type="ORF">H8K32_04870</name>
</gene>
<reference evidence="7" key="1">
    <citation type="submission" date="2020-08" db="EMBL/GenBank/DDBJ databases">
        <title>Novel species isolated from subtropical streams in China.</title>
        <authorList>
            <person name="Lu H."/>
        </authorList>
    </citation>
    <scope>NUCLEOTIDE SEQUENCE</scope>
    <source>
        <strain evidence="7">KACC 12607</strain>
    </source>
</reference>
<comment type="function">
    <text evidence="5">Could be a nuclease involved in processing of the 5'-end of pre-16S rRNA.</text>
</comment>
<keyword evidence="8" id="KW-1185">Reference proteome</keyword>
<dbReference type="Pfam" id="PF03652">
    <property type="entry name" value="RuvX"/>
    <property type="match status" value="1"/>
</dbReference>
<dbReference type="InterPro" id="IPR005227">
    <property type="entry name" value="YqgF"/>
</dbReference>
<dbReference type="Proteomes" id="UP000634011">
    <property type="component" value="Unassembled WGS sequence"/>
</dbReference>
<dbReference type="InterPro" id="IPR006641">
    <property type="entry name" value="YqgF/RNaseH-like_dom"/>
</dbReference>
<keyword evidence="1 5" id="KW-0963">Cytoplasm</keyword>
<dbReference type="EC" id="3.1.-.-" evidence="5"/>
<dbReference type="RefSeq" id="WP_186911353.1">
    <property type="nucleotide sequence ID" value="NZ_JACOFV010000003.1"/>
</dbReference>
<dbReference type="GO" id="GO:0016788">
    <property type="term" value="F:hydrolase activity, acting on ester bonds"/>
    <property type="evidence" value="ECO:0007669"/>
    <property type="project" value="UniProtKB-UniRule"/>
</dbReference>
<dbReference type="GO" id="GO:0005829">
    <property type="term" value="C:cytosol"/>
    <property type="evidence" value="ECO:0007669"/>
    <property type="project" value="TreeGrafter"/>
</dbReference>
<evidence type="ECO:0000256" key="4">
    <source>
        <dbReference type="ARBA" id="ARBA00022801"/>
    </source>
</evidence>
<dbReference type="Gene3D" id="3.30.420.140">
    <property type="entry name" value="YqgF/RNase H-like domain"/>
    <property type="match status" value="1"/>
</dbReference>
<protein>
    <recommendedName>
        <fullName evidence="5">Putative pre-16S rRNA nuclease</fullName>
        <ecNumber evidence="5">3.1.-.-</ecNumber>
    </recommendedName>
</protein>
<evidence type="ECO:0000259" key="6">
    <source>
        <dbReference type="SMART" id="SM00732"/>
    </source>
</evidence>
<evidence type="ECO:0000256" key="2">
    <source>
        <dbReference type="ARBA" id="ARBA00022517"/>
    </source>
</evidence>
<dbReference type="AlphaFoldDB" id="A0A923HIK7"/>
<evidence type="ECO:0000256" key="3">
    <source>
        <dbReference type="ARBA" id="ARBA00022722"/>
    </source>
</evidence>
<dbReference type="PANTHER" id="PTHR33317">
    <property type="entry name" value="POLYNUCLEOTIDYL TRANSFERASE, RIBONUCLEASE H-LIKE SUPERFAMILY PROTEIN"/>
    <property type="match status" value="1"/>
</dbReference>
<dbReference type="SUPFAM" id="SSF53098">
    <property type="entry name" value="Ribonuclease H-like"/>
    <property type="match status" value="1"/>
</dbReference>
<keyword evidence="2 5" id="KW-0690">Ribosome biogenesis</keyword>
<dbReference type="GO" id="GO:0004518">
    <property type="term" value="F:nuclease activity"/>
    <property type="evidence" value="ECO:0007669"/>
    <property type="project" value="UniProtKB-KW"/>
</dbReference>
<dbReference type="InterPro" id="IPR012337">
    <property type="entry name" value="RNaseH-like_sf"/>
</dbReference>
<evidence type="ECO:0000313" key="8">
    <source>
        <dbReference type="Proteomes" id="UP000634011"/>
    </source>
</evidence>
<evidence type="ECO:0000313" key="7">
    <source>
        <dbReference type="EMBL" id="MBC3861424.1"/>
    </source>
</evidence>
<dbReference type="EMBL" id="JACOFV010000003">
    <property type="protein sequence ID" value="MBC3861424.1"/>
    <property type="molecule type" value="Genomic_DNA"/>
</dbReference>
<sequence length="136" mass="14953">MQDAARISAEGTVLAFDFGLKRIGVAVGNTFLRQAEPLAIIHATTNDAKFAEVAALIKNWQPVLCVVGLPMHPDGEAHEMTQRCTRFANQLQGRFSLPTVLVDERYTSAVLNGQRGEHIDDDAAALILQQYFDETL</sequence>
<comment type="subcellular location">
    <subcellularLocation>
        <location evidence="5">Cytoplasm</location>
    </subcellularLocation>
</comment>
<dbReference type="CDD" id="cd16964">
    <property type="entry name" value="YqgF"/>
    <property type="match status" value="1"/>
</dbReference>
<organism evidence="7 8">
    <name type="scientific">Undibacterium jejuense</name>
    <dbReference type="NCBI Taxonomy" id="1344949"/>
    <lineage>
        <taxon>Bacteria</taxon>
        <taxon>Pseudomonadati</taxon>
        <taxon>Pseudomonadota</taxon>
        <taxon>Betaproteobacteria</taxon>
        <taxon>Burkholderiales</taxon>
        <taxon>Oxalobacteraceae</taxon>
        <taxon>Undibacterium</taxon>
    </lineage>
</organism>
<keyword evidence="3 5" id="KW-0540">Nuclease</keyword>
<dbReference type="GO" id="GO:0000967">
    <property type="term" value="P:rRNA 5'-end processing"/>
    <property type="evidence" value="ECO:0007669"/>
    <property type="project" value="UniProtKB-UniRule"/>
</dbReference>
<comment type="caution">
    <text evidence="7">The sequence shown here is derived from an EMBL/GenBank/DDBJ whole genome shotgun (WGS) entry which is preliminary data.</text>
</comment>
<evidence type="ECO:0000256" key="1">
    <source>
        <dbReference type="ARBA" id="ARBA00022490"/>
    </source>
</evidence>